<dbReference type="SUPFAM" id="SSF51366">
    <property type="entry name" value="Ribulose-phoshate binding barrel"/>
    <property type="match status" value="1"/>
</dbReference>
<feature type="active site" description="Proton acceptor" evidence="9">
    <location>
        <position position="81"/>
    </location>
</feature>
<dbReference type="EC" id="4.2.1.20" evidence="9"/>
<dbReference type="InterPro" id="IPR013785">
    <property type="entry name" value="Aldolase_TIM"/>
</dbReference>
<protein>
    <recommendedName>
        <fullName evidence="9">Tryptophan synthase alpha chain</fullName>
        <ecNumber evidence="9">4.2.1.20</ecNumber>
    </recommendedName>
</protein>
<evidence type="ECO:0000256" key="5">
    <source>
        <dbReference type="ARBA" id="ARBA00022822"/>
    </source>
</evidence>
<comment type="similarity">
    <text evidence="9 10">Belongs to the TrpA family.</text>
</comment>
<keyword evidence="6 9" id="KW-0057">Aromatic amino acid biosynthesis</keyword>
<gene>
    <name evidence="9" type="primary">trpA</name>
    <name evidence="12" type="ORF">AVDCRST_MAG65-1842</name>
</gene>
<dbReference type="Pfam" id="PF00290">
    <property type="entry name" value="Trp_syntA"/>
    <property type="match status" value="1"/>
</dbReference>
<keyword evidence="7 9" id="KW-0456">Lyase</keyword>
<dbReference type="InterPro" id="IPR018204">
    <property type="entry name" value="Trp_synthase_alpha_AS"/>
</dbReference>
<comment type="catalytic activity">
    <reaction evidence="8 9">
        <text>(1S,2R)-1-C-(indol-3-yl)glycerol 3-phosphate + L-serine = D-glyceraldehyde 3-phosphate + L-tryptophan + H2O</text>
        <dbReference type="Rhea" id="RHEA:10532"/>
        <dbReference type="ChEBI" id="CHEBI:15377"/>
        <dbReference type="ChEBI" id="CHEBI:33384"/>
        <dbReference type="ChEBI" id="CHEBI:57912"/>
        <dbReference type="ChEBI" id="CHEBI:58866"/>
        <dbReference type="ChEBI" id="CHEBI:59776"/>
        <dbReference type="EC" id="4.2.1.20"/>
    </reaction>
</comment>
<dbReference type="HAMAP" id="MF_00131">
    <property type="entry name" value="Trp_synth_alpha"/>
    <property type="match status" value="1"/>
</dbReference>
<dbReference type="CDD" id="cd04724">
    <property type="entry name" value="Tryptophan_synthase_alpha"/>
    <property type="match status" value="1"/>
</dbReference>
<dbReference type="UniPathway" id="UPA00035">
    <property type="reaction ID" value="UER00044"/>
</dbReference>
<keyword evidence="5 9" id="KW-0822">Tryptophan biosynthesis</keyword>
<feature type="region of interest" description="Disordered" evidence="11">
    <location>
        <begin position="1"/>
        <end position="21"/>
    </location>
</feature>
<dbReference type="Gene3D" id="3.20.20.70">
    <property type="entry name" value="Aldolase class I"/>
    <property type="match status" value="1"/>
</dbReference>
<evidence type="ECO:0000256" key="10">
    <source>
        <dbReference type="RuleBase" id="RU003662"/>
    </source>
</evidence>
<proteinExistence type="inferred from homology"/>
<dbReference type="PANTHER" id="PTHR43406">
    <property type="entry name" value="TRYPTOPHAN SYNTHASE, ALPHA CHAIN"/>
    <property type="match status" value="1"/>
</dbReference>
<dbReference type="GO" id="GO:0004834">
    <property type="term" value="F:tryptophan synthase activity"/>
    <property type="evidence" value="ECO:0007669"/>
    <property type="project" value="UniProtKB-UniRule"/>
</dbReference>
<evidence type="ECO:0000256" key="8">
    <source>
        <dbReference type="ARBA" id="ARBA00049047"/>
    </source>
</evidence>
<comment type="subunit">
    <text evidence="3 9">Tetramer of two alpha and two beta chains.</text>
</comment>
<dbReference type="AlphaFoldDB" id="A0A6J4S263"/>
<organism evidence="12">
    <name type="scientific">uncultured Solirubrobacteraceae bacterium</name>
    <dbReference type="NCBI Taxonomy" id="1162706"/>
    <lineage>
        <taxon>Bacteria</taxon>
        <taxon>Bacillati</taxon>
        <taxon>Actinomycetota</taxon>
        <taxon>Thermoleophilia</taxon>
        <taxon>Solirubrobacterales</taxon>
        <taxon>Solirubrobacteraceae</taxon>
        <taxon>environmental samples</taxon>
    </lineage>
</organism>
<dbReference type="NCBIfam" id="TIGR00262">
    <property type="entry name" value="trpA"/>
    <property type="match status" value="1"/>
</dbReference>
<dbReference type="FunFam" id="3.20.20.70:FF:000037">
    <property type="entry name" value="Tryptophan synthase alpha chain"/>
    <property type="match status" value="1"/>
</dbReference>
<evidence type="ECO:0000256" key="9">
    <source>
        <dbReference type="HAMAP-Rule" id="MF_00131"/>
    </source>
</evidence>
<dbReference type="InterPro" id="IPR002028">
    <property type="entry name" value="Trp_synthase_suA"/>
</dbReference>
<dbReference type="PROSITE" id="PS00167">
    <property type="entry name" value="TRP_SYNTHASE_ALPHA"/>
    <property type="match status" value="1"/>
</dbReference>
<evidence type="ECO:0000256" key="2">
    <source>
        <dbReference type="ARBA" id="ARBA00004733"/>
    </source>
</evidence>
<dbReference type="InterPro" id="IPR011060">
    <property type="entry name" value="RibuloseP-bd_barrel"/>
</dbReference>
<evidence type="ECO:0000256" key="3">
    <source>
        <dbReference type="ARBA" id="ARBA00011270"/>
    </source>
</evidence>
<evidence type="ECO:0000256" key="1">
    <source>
        <dbReference type="ARBA" id="ARBA00003365"/>
    </source>
</evidence>
<accession>A0A6J4S263</accession>
<evidence type="ECO:0000313" key="12">
    <source>
        <dbReference type="EMBL" id="CAA9487865.1"/>
    </source>
</evidence>
<evidence type="ECO:0000256" key="6">
    <source>
        <dbReference type="ARBA" id="ARBA00023141"/>
    </source>
</evidence>
<feature type="active site" description="Proton acceptor" evidence="9">
    <location>
        <position position="92"/>
    </location>
</feature>
<evidence type="ECO:0000256" key="11">
    <source>
        <dbReference type="SAM" id="MobiDB-lite"/>
    </source>
</evidence>
<evidence type="ECO:0000256" key="4">
    <source>
        <dbReference type="ARBA" id="ARBA00022605"/>
    </source>
</evidence>
<name>A0A6J4S263_9ACTN</name>
<comment type="pathway">
    <text evidence="2 9">Amino-acid biosynthesis; L-tryptophan biosynthesis; L-tryptophan from chorismate: step 5/5.</text>
</comment>
<evidence type="ECO:0000256" key="7">
    <source>
        <dbReference type="ARBA" id="ARBA00023239"/>
    </source>
</evidence>
<comment type="function">
    <text evidence="1 9">The alpha subunit is responsible for the aldol cleavage of indoleglycerol phosphate to indole and glyceraldehyde 3-phosphate.</text>
</comment>
<dbReference type="GO" id="GO:0005829">
    <property type="term" value="C:cytosol"/>
    <property type="evidence" value="ECO:0007669"/>
    <property type="project" value="TreeGrafter"/>
</dbReference>
<dbReference type="PANTHER" id="PTHR43406:SF1">
    <property type="entry name" value="TRYPTOPHAN SYNTHASE ALPHA CHAIN, CHLOROPLASTIC"/>
    <property type="match status" value="1"/>
</dbReference>
<reference evidence="12" key="1">
    <citation type="submission" date="2020-02" db="EMBL/GenBank/DDBJ databases">
        <authorList>
            <person name="Meier V. D."/>
        </authorList>
    </citation>
    <scope>NUCLEOTIDE SEQUENCE</scope>
    <source>
        <strain evidence="12">AVDCRST_MAG65</strain>
    </source>
</reference>
<sequence>MSPPTPSQETPAPDSGATPPDAEAEIVAADPDAGARRIAAAFADSPRRAALMPYLMGGFPDLPASTRIGHAYADAGADLIELGVPYSDPLADGPVIHAAGSAALRSGATLDGVLEVAGKLTGRLPVVVMCYANLIYARGLERFTRDLAAHGVSGMIVPDVPLEEAPLVRDACESAGIALIPLVAPTTPEPRLAAIGELARGFVYTVSVAGTTGERRAVDESIGALVARVRRHADVPVAVGFGVGEPAQARAVADAGADGVIIGSRLVREVAEAVERQSDPAAAVCALVAEFAAALDR</sequence>
<keyword evidence="4 9" id="KW-0028">Amino-acid biosynthesis</keyword>
<dbReference type="EMBL" id="CADCVL010000338">
    <property type="protein sequence ID" value="CAA9487865.1"/>
    <property type="molecule type" value="Genomic_DNA"/>
</dbReference>